<protein>
    <submittedName>
        <fullName evidence="2">Uncharacterized protein</fullName>
    </submittedName>
</protein>
<proteinExistence type="predicted"/>
<evidence type="ECO:0000313" key="1">
    <source>
        <dbReference type="Proteomes" id="UP000887575"/>
    </source>
</evidence>
<accession>A0AAF3FPZ5</accession>
<dbReference type="Proteomes" id="UP000887575">
    <property type="component" value="Unassembled WGS sequence"/>
</dbReference>
<dbReference type="WBParaSite" id="MBELARI_LOCUS9292">
    <property type="protein sequence ID" value="MBELARI_LOCUS9292"/>
    <property type="gene ID" value="MBELARI_LOCUS9292"/>
</dbReference>
<sequence length="81" mass="9310">MYSSSWSACHPAFHHQSSPPGVLMGKISHPGLSRIFFEIPKLKLASLKHQILLPFAELCSRMPELIKFVHQNYRAFMGMWL</sequence>
<reference evidence="2" key="1">
    <citation type="submission" date="2024-02" db="UniProtKB">
        <authorList>
            <consortium name="WormBaseParasite"/>
        </authorList>
    </citation>
    <scope>IDENTIFICATION</scope>
</reference>
<keyword evidence="1" id="KW-1185">Reference proteome</keyword>
<organism evidence="1 2">
    <name type="scientific">Mesorhabditis belari</name>
    <dbReference type="NCBI Taxonomy" id="2138241"/>
    <lineage>
        <taxon>Eukaryota</taxon>
        <taxon>Metazoa</taxon>
        <taxon>Ecdysozoa</taxon>
        <taxon>Nematoda</taxon>
        <taxon>Chromadorea</taxon>
        <taxon>Rhabditida</taxon>
        <taxon>Rhabditina</taxon>
        <taxon>Rhabditomorpha</taxon>
        <taxon>Rhabditoidea</taxon>
        <taxon>Rhabditidae</taxon>
        <taxon>Mesorhabditinae</taxon>
        <taxon>Mesorhabditis</taxon>
    </lineage>
</organism>
<evidence type="ECO:0000313" key="2">
    <source>
        <dbReference type="WBParaSite" id="MBELARI_LOCUS9292"/>
    </source>
</evidence>
<name>A0AAF3FPZ5_9BILA</name>
<dbReference type="AlphaFoldDB" id="A0AAF3FPZ5"/>